<evidence type="ECO:0000256" key="2">
    <source>
        <dbReference type="ARBA" id="ARBA00004300"/>
    </source>
</evidence>
<reference evidence="10" key="1">
    <citation type="submission" date="2020-08" db="EMBL/GenBank/DDBJ databases">
        <title>Genome sequencing and assembly of the red palm weevil Rhynchophorus ferrugineus.</title>
        <authorList>
            <person name="Dias G.B."/>
            <person name="Bergman C.M."/>
            <person name="Manee M."/>
        </authorList>
    </citation>
    <scope>NUCLEOTIDE SEQUENCE</scope>
    <source>
        <strain evidence="10">AA-2017</strain>
        <tissue evidence="10">Whole larva</tissue>
    </source>
</reference>
<feature type="coiled-coil region" evidence="8">
    <location>
        <begin position="834"/>
        <end position="905"/>
    </location>
</feature>
<feature type="coiled-coil region" evidence="8">
    <location>
        <begin position="238"/>
        <end position="328"/>
    </location>
</feature>
<evidence type="ECO:0000256" key="3">
    <source>
        <dbReference type="ARBA" id="ARBA00022490"/>
    </source>
</evidence>
<gene>
    <name evidence="10" type="ORF">GWI33_014130</name>
</gene>
<dbReference type="GO" id="GO:0034451">
    <property type="term" value="C:centriolar satellite"/>
    <property type="evidence" value="ECO:0007669"/>
    <property type="project" value="TreeGrafter"/>
</dbReference>
<keyword evidence="3" id="KW-0963">Cytoplasm</keyword>
<proteinExistence type="predicted"/>
<accession>A0A834M9D8</accession>
<evidence type="ECO:0000256" key="7">
    <source>
        <dbReference type="ARBA" id="ARBA00023273"/>
    </source>
</evidence>
<protein>
    <recommendedName>
        <fullName evidence="12">Centrosomal protein of 290kDa coiled-coil region domain-containing protein</fullName>
    </recommendedName>
</protein>
<evidence type="ECO:0000256" key="1">
    <source>
        <dbReference type="ARBA" id="ARBA00004120"/>
    </source>
</evidence>
<evidence type="ECO:0000256" key="5">
    <source>
        <dbReference type="ARBA" id="ARBA00023054"/>
    </source>
</evidence>
<dbReference type="Proteomes" id="UP000625711">
    <property type="component" value="Unassembled WGS sequence"/>
</dbReference>
<dbReference type="OrthoDB" id="6351660at2759"/>
<evidence type="ECO:0000256" key="6">
    <source>
        <dbReference type="ARBA" id="ARBA00023212"/>
    </source>
</evidence>
<evidence type="ECO:0000256" key="4">
    <source>
        <dbReference type="ARBA" id="ARBA00022794"/>
    </source>
</evidence>
<feature type="compositionally biased region" description="Basic and acidic residues" evidence="9">
    <location>
        <begin position="1204"/>
        <end position="1219"/>
    </location>
</feature>
<feature type="coiled-coil region" evidence="8">
    <location>
        <begin position="10"/>
        <end position="213"/>
    </location>
</feature>
<name>A0A834M9D8_RHYFE</name>
<dbReference type="GO" id="GO:1905515">
    <property type="term" value="P:non-motile cilium assembly"/>
    <property type="evidence" value="ECO:0007669"/>
    <property type="project" value="TreeGrafter"/>
</dbReference>
<keyword evidence="4" id="KW-0970">Cilium biogenesis/degradation</keyword>
<sequence length="1891" mass="219428">MTESASTIEYENLEQKYVSLKRKYKRSIENSDTTYKENQTLKKKLQQLEQDYNYLETQLRNAETNKDNSESDVSSLSTAHAHQNENIALLLQSKNQQLSELLSDIEETEKDNVTLRNNLNDAKIELEQATKEISTLSALLESKELVLRERNDELEKHMSDIRILHDKIDQYKEEKGQAQMEFNDFAKEIGKKIDQWKLILDNKNAEIDKLKTKTGKPMEDEDRSRFDIEQKDYNLEYVKKLRAGLEQAEAQIARMKSEMKDCTKEVTESAQLIEKLKNQNNAAETQLKLVNDENDKLKEQLRKSHSRCRKFQTTVESTRKINEELEAQLLAIHQTLKEKGQINVADALKDVQKLTVQNLLKEKRIIDLVQDINELQESMEKINLHKDALRESCNGEGDGIDLGRTISLRVTRDESKLLERAKKDAKRNEEENINLKLEILNLNKELAKLKQKSDTEVALKTLSDENEALRKGLHEILGSVQRKQESSPREIKSEVLEQLLRVLDVKHVSGWYHPAMRLQAELHNLEGINSELREQLRLVRSQVEDLKQNQDSRPSRIDKSTETDYIMQSEGATVMNNILTNGNQFLEGIKVNMLNIIMRLCESSGNPQEQLERDFVELRDHIYLLHDNCNKEKQQLVEEVRNLKETKWSIQSEVNVEEFDENELRTTLSLEREKVKRLIAENAKLEDDIAVVQLSMDHLRMAAARTEETLLRKLTQRHLSYVTGQRARPTMPDRKELDDCLVKYRRLLKDVEVMENERTLELAIVAANEENLRKENAELKEKLLNLPQQLESAAQNDTYTELRKRVTAAEEQGVSEKHRANHMTNLYDLVKEQLRKSEERQTELLRLSENLTQKNVLLQEQVKNLQDELVNSLDAEGYKELREDFDNLAREREDLMKENLALKEAAVSQVELLGWDVHKEQQLLDLKHQIVDLAASTDDKYLIHRLHSDLDRYKKIEKEWTLKFEVLARETETWKSQVIKLASQVDDAAGKRERDHESTEKRIGLLQDIIKNLRLQYFGSVPLAIDEILTDKITALNREKIKLFRDGREIRKMKCGLAKREEVDLIQFLEGRIESEAQTIAKLEHELLSTYKNIPLSDSKPAGRSTAHLTRHLVVAESFLAPNEPPLTNNMYSQTEAAQPQHNWNEEQDYLRNRIRQLENQIKEKNEQIIVKDSELGETRRLLNEERSRTAALDQKVQNLQYESTRKKSEHKGGGDGKEPPNLVLNEQIVSLKAALASARENVVRRDMDITKYQNLLKEDRDKHSSAAATLQKELKALQKALMAEQQKNQGLEQMECQKSSAIEKYVQQVHVLESHLAELHTRQAQADAQLHAAQQEASRWRQMAHDRLIAMEDLGKDLDEKHQQEMSKYRSDYQKLINMAKDGQAKNNAAKSSLADPEVLKLFREKDEKIKELSSKLKQLDSDADPIEAKTSGRRNLERSKEIEIQRKKYDSVLQKNKSLLEENRALREQLSKRQMLLQHRPGNATKGQLQNKITLLQAELDQARNELAQQQLVNERHKLNAADNFDKWKKQKYWQENCEKYKTKLQEQEEQLAKSQQTCSGYKLLIDRLEREKLTLESKLRSLKSDQSKNASFAELVSLRDENSRLNDELCNLLKRFEGVQQGAGALGAAIMQEKLEAQERKIAVLELSGKGSTEVRNEMERLHLSVSNLQKTNLCLEAENLELKMDLEKHSKETPYLQEQIQHLESYIEVLKNESKLHDSDPAEEVVEDKKVSQLERTVFILKRVVEKLQVENKRLTSGKGHFSDRSPSAEKFKKDYVRLKEQYAESLQKINQLQVQANLPQRDRRDCRLCQQLQTQLNQSKTELTRKSQLLDKVKALLHAAAEKERQLIDEIRTLTKEKTNSQAYKRGPPANIPSPIEELSEEKDTA</sequence>
<evidence type="ECO:0008006" key="12">
    <source>
        <dbReference type="Google" id="ProtNLM"/>
    </source>
</evidence>
<keyword evidence="7" id="KW-0966">Cell projection</keyword>
<keyword evidence="5 8" id="KW-0175">Coiled coil</keyword>
<feature type="coiled-coil region" evidence="8">
    <location>
        <begin position="1404"/>
        <end position="1588"/>
    </location>
</feature>
<feature type="coiled-coil region" evidence="8">
    <location>
        <begin position="372"/>
        <end position="452"/>
    </location>
</feature>
<keyword evidence="11" id="KW-1185">Reference proteome</keyword>
<dbReference type="EMBL" id="JAACXV010013552">
    <property type="protein sequence ID" value="KAF7273136.1"/>
    <property type="molecule type" value="Genomic_DNA"/>
</dbReference>
<feature type="region of interest" description="Disordered" evidence="9">
    <location>
        <begin position="1861"/>
        <end position="1891"/>
    </location>
</feature>
<evidence type="ECO:0000256" key="8">
    <source>
        <dbReference type="SAM" id="Coils"/>
    </source>
</evidence>
<organism evidence="10 11">
    <name type="scientific">Rhynchophorus ferrugineus</name>
    <name type="common">Red palm weevil</name>
    <name type="synonym">Curculio ferrugineus</name>
    <dbReference type="NCBI Taxonomy" id="354439"/>
    <lineage>
        <taxon>Eukaryota</taxon>
        <taxon>Metazoa</taxon>
        <taxon>Ecdysozoa</taxon>
        <taxon>Arthropoda</taxon>
        <taxon>Hexapoda</taxon>
        <taxon>Insecta</taxon>
        <taxon>Pterygota</taxon>
        <taxon>Neoptera</taxon>
        <taxon>Endopterygota</taxon>
        <taxon>Coleoptera</taxon>
        <taxon>Polyphaga</taxon>
        <taxon>Cucujiformia</taxon>
        <taxon>Curculionidae</taxon>
        <taxon>Dryophthorinae</taxon>
        <taxon>Rhynchophorus</taxon>
    </lineage>
</organism>
<feature type="region of interest" description="Disordered" evidence="9">
    <location>
        <begin position="1200"/>
        <end position="1222"/>
    </location>
</feature>
<dbReference type="PANTHER" id="PTHR18879">
    <property type="entry name" value="CENTROSOMAL PROTEIN OF 290 KDA"/>
    <property type="match status" value="1"/>
</dbReference>
<comment type="subcellular location">
    <subcellularLocation>
        <location evidence="1">Cytoplasm</location>
        <location evidence="1">Cytoskeleton</location>
        <location evidence="1">Cilium basal body</location>
    </subcellularLocation>
    <subcellularLocation>
        <location evidence="2">Cytoplasm</location>
        <location evidence="2">Cytoskeleton</location>
        <location evidence="2">Microtubule organizing center</location>
        <location evidence="2">Centrosome</location>
    </subcellularLocation>
</comment>
<evidence type="ECO:0000256" key="9">
    <source>
        <dbReference type="SAM" id="MobiDB-lite"/>
    </source>
</evidence>
<feature type="coiled-coil region" evidence="8">
    <location>
        <begin position="515"/>
        <end position="549"/>
    </location>
</feature>
<dbReference type="GO" id="GO:0097711">
    <property type="term" value="P:ciliary basal body-plasma membrane docking"/>
    <property type="evidence" value="ECO:0007669"/>
    <property type="project" value="TreeGrafter"/>
</dbReference>
<evidence type="ECO:0000313" key="10">
    <source>
        <dbReference type="EMBL" id="KAF7273136.1"/>
    </source>
</evidence>
<dbReference type="GO" id="GO:0035869">
    <property type="term" value="C:ciliary transition zone"/>
    <property type="evidence" value="ECO:0007669"/>
    <property type="project" value="TreeGrafter"/>
</dbReference>
<feature type="coiled-coil region" evidence="8">
    <location>
        <begin position="737"/>
        <end position="796"/>
    </location>
</feature>
<comment type="caution">
    <text evidence="10">The sequence shown here is derived from an EMBL/GenBank/DDBJ whole genome shotgun (WGS) entry which is preliminary data.</text>
</comment>
<keyword evidence="6" id="KW-0206">Cytoskeleton</keyword>
<dbReference type="GO" id="GO:1905349">
    <property type="term" value="P:ciliary transition zone assembly"/>
    <property type="evidence" value="ECO:0007669"/>
    <property type="project" value="TreeGrafter"/>
</dbReference>
<dbReference type="PANTHER" id="PTHR18879:SF20">
    <property type="entry name" value="CENTROSOMAL PROTEIN OF 290 KDA"/>
    <property type="match status" value="1"/>
</dbReference>
<feature type="coiled-coil region" evidence="8">
    <location>
        <begin position="626"/>
        <end position="695"/>
    </location>
</feature>
<evidence type="ECO:0000313" key="11">
    <source>
        <dbReference type="Proteomes" id="UP000625711"/>
    </source>
</evidence>
<dbReference type="InterPro" id="IPR026201">
    <property type="entry name" value="Cep290"/>
</dbReference>